<dbReference type="HOGENOM" id="CLU_415006_0_0_3"/>
<organism evidence="3">
    <name type="scientific">Trichodesmium erythraeum (strain IMS101)</name>
    <dbReference type="NCBI Taxonomy" id="203124"/>
    <lineage>
        <taxon>Bacteria</taxon>
        <taxon>Bacillati</taxon>
        <taxon>Cyanobacteriota</taxon>
        <taxon>Cyanophyceae</taxon>
        <taxon>Oscillatoriophycideae</taxon>
        <taxon>Oscillatoriales</taxon>
        <taxon>Microcoleaceae</taxon>
        <taxon>Trichodesmium</taxon>
    </lineage>
</organism>
<dbReference type="InterPro" id="IPR024983">
    <property type="entry name" value="CHAT_dom"/>
</dbReference>
<name>Q113K7_TRIEI</name>
<dbReference type="Pfam" id="PF19960">
    <property type="entry name" value="EAD7"/>
    <property type="match status" value="1"/>
</dbReference>
<dbReference type="eggNOG" id="COG4782">
    <property type="taxonomic scope" value="Bacteria"/>
</dbReference>
<sequence length="661" mass="75338">MLYNFRLRKVIRELLNQDLPEEEFNDLVYDYFPDVYNQFTNGQNKKQRVRILIEYADKHREIERLLEGIKNINPKVYQEYESKLGENPPPPPIEKCDVLVLAANPTTTQPLQLKKETELIREKLQQTEFGKNYIVYGEENAFIEDLSQYLLKYEPRILHFSGHGNSQGEIILNNRQGEAEVLSLETLSELLSIVRKDGKPIECVVFNACFSLKKADAVAHQVGCVIGMKKEIGDDSALIFAEEFYQGLAYQRSYYQAFQLGINGIERLRLPDSPIPHFIPFDTSLLESETVSLRSHQTNGYLTSKEAVTKKAIKKKETVKVKRSLILKDTKETTATIYPLWFGTNRKPVDTNNISKGFSGKRDDKLHYGICQVAVPKSHKIGSIGSPLWKRLITFKDDRLKLHFQSLQILEKELFWENINEELKDHEINERSALVFVHGYNVNFEDAAIRAAQMGFDLQVPGITAFYSWPSQGKLSAYPVDEASIEASEKYMTEFLLNLAEKTDIEKIHIIAHSMGNRGLLRAVQRIISQVQTITNIAFGQIILAAPDVDIDLFKELAKGYHQLAERTTLYISSKDKALATSALIHQHGRAGFFPPVTVVEGIDTVKVSKIDLTLLGHGYFADARLVLEDIRDLLINNTSPGQRRGRLEPSEEGGYWIMRQ</sequence>
<dbReference type="Pfam" id="PF05990">
    <property type="entry name" value="DUF900"/>
    <property type="match status" value="1"/>
</dbReference>
<dbReference type="Pfam" id="PF12770">
    <property type="entry name" value="CHAT"/>
    <property type="match status" value="1"/>
</dbReference>
<feature type="domain" description="Effector-associated" evidence="2">
    <location>
        <begin position="11"/>
        <end position="74"/>
    </location>
</feature>
<dbReference type="InterPro" id="IPR029058">
    <property type="entry name" value="AB_hydrolase_fold"/>
</dbReference>
<dbReference type="ESTHER" id="triei-q113k7">
    <property type="family name" value="Duf_900"/>
</dbReference>
<gene>
    <name evidence="3" type="ordered locus">Tery_2076</name>
</gene>
<dbReference type="AlphaFoldDB" id="Q113K7"/>
<dbReference type="STRING" id="203124.Tery_2076"/>
<dbReference type="OrthoDB" id="149072at2"/>
<evidence type="ECO:0000259" key="1">
    <source>
        <dbReference type="Pfam" id="PF12770"/>
    </source>
</evidence>
<dbReference type="Gene3D" id="3.40.50.1820">
    <property type="entry name" value="alpha/beta hydrolase"/>
    <property type="match status" value="1"/>
</dbReference>
<evidence type="ECO:0000313" key="3">
    <source>
        <dbReference type="EMBL" id="ABG51317.1"/>
    </source>
</evidence>
<dbReference type="SUPFAM" id="SSF53474">
    <property type="entry name" value="alpha/beta-Hydrolases"/>
    <property type="match status" value="1"/>
</dbReference>
<accession>Q113K7</accession>
<protein>
    <submittedName>
        <fullName evidence="3">Uncharacterized protein</fullName>
    </submittedName>
</protein>
<dbReference type="PANTHER" id="PTHR36513:SF1">
    <property type="entry name" value="TRANSMEMBRANE PROTEIN"/>
    <property type="match status" value="1"/>
</dbReference>
<dbReference type="PANTHER" id="PTHR36513">
    <property type="entry name" value="ABC TRANSMEMBRANE TYPE-1 DOMAIN-CONTAINING PROTEIN"/>
    <property type="match status" value="1"/>
</dbReference>
<dbReference type="InterPro" id="IPR045435">
    <property type="entry name" value="EAD7"/>
</dbReference>
<evidence type="ECO:0000259" key="2">
    <source>
        <dbReference type="Pfam" id="PF19960"/>
    </source>
</evidence>
<dbReference type="EMBL" id="CP000393">
    <property type="protein sequence ID" value="ABG51317.1"/>
    <property type="molecule type" value="Genomic_DNA"/>
</dbReference>
<proteinExistence type="predicted"/>
<dbReference type="InterPro" id="IPR010297">
    <property type="entry name" value="DUF900_hydrolase"/>
</dbReference>
<reference evidence="3" key="1">
    <citation type="submission" date="2006-06" db="EMBL/GenBank/DDBJ databases">
        <title>Complete sequence of Trichodesmium erythraeum IMS101.</title>
        <authorList>
            <consortium name="US DOE Joint Genome Institute"/>
            <person name="Copeland A."/>
            <person name="Lucas S."/>
            <person name="Lapidus A."/>
            <person name="Barry K."/>
            <person name="Detter J.C."/>
            <person name="Glavina del Rio T."/>
            <person name="Hammon N."/>
            <person name="Israni S."/>
            <person name="Dalin E."/>
            <person name="Tice H."/>
            <person name="Pitluck S."/>
            <person name="Kiss H."/>
            <person name="Munk A.C."/>
            <person name="Brettin T."/>
            <person name="Bruce D."/>
            <person name="Han C."/>
            <person name="Tapia R."/>
            <person name="Gilna P."/>
            <person name="Schmutz J."/>
            <person name="Larimer F."/>
            <person name="Land M."/>
            <person name="Hauser L."/>
            <person name="Kyrpides N."/>
            <person name="Kim E."/>
            <person name="Richardson P."/>
        </authorList>
    </citation>
    <scope>NUCLEOTIDE SEQUENCE [LARGE SCALE GENOMIC DNA]</scope>
    <source>
        <strain evidence="3">IMS101</strain>
    </source>
</reference>
<dbReference type="KEGG" id="ter:Tery_2076"/>
<dbReference type="RefSeq" id="WP_011611688.1">
    <property type="nucleotide sequence ID" value="NC_008312.1"/>
</dbReference>
<feature type="domain" description="CHAT" evidence="1">
    <location>
        <begin position="114"/>
        <end position="258"/>
    </location>
</feature>